<accession>A0A0U3T3F8</accession>
<organism evidence="2 3">
    <name type="scientific">Aeromicrobium erythreum</name>
    <dbReference type="NCBI Taxonomy" id="2041"/>
    <lineage>
        <taxon>Bacteria</taxon>
        <taxon>Bacillati</taxon>
        <taxon>Actinomycetota</taxon>
        <taxon>Actinomycetes</taxon>
        <taxon>Propionibacteriales</taxon>
        <taxon>Nocardioidaceae</taxon>
        <taxon>Aeromicrobium</taxon>
    </lineage>
</organism>
<feature type="transmembrane region" description="Helical" evidence="1">
    <location>
        <begin position="12"/>
        <end position="32"/>
    </location>
</feature>
<sequence length="178" mass="18396">MSDAQTPTASRQRLASVALSVAGLVFLVAGLLSSWSRLDVLLVPVALGLVALALAVRETAAAARPSRVAAVVLSALSILSPVATVAVVLAADALGTSASYTLTVDSPEPVDVVVRKDADQERRRWDRGDSITFSSRASVVGIDARAATPTTVISCEIRRDGRTVASAQRAGSVDCSVR</sequence>
<protein>
    <recommendedName>
        <fullName evidence="4">MmpS family membrane protein</fullName>
    </recommendedName>
</protein>
<evidence type="ECO:0008006" key="4">
    <source>
        <dbReference type="Google" id="ProtNLM"/>
    </source>
</evidence>
<keyword evidence="1" id="KW-0812">Transmembrane</keyword>
<name>A0A0U3T3F8_9ACTN</name>
<feature type="transmembrane region" description="Helical" evidence="1">
    <location>
        <begin position="38"/>
        <end position="56"/>
    </location>
</feature>
<evidence type="ECO:0000313" key="3">
    <source>
        <dbReference type="Proteomes" id="UP000067689"/>
    </source>
</evidence>
<gene>
    <name evidence="2" type="ORF">AERYTH_10995</name>
</gene>
<proteinExistence type="predicted"/>
<reference evidence="2 3" key="1">
    <citation type="journal article" date="1991" name="Int. J. Syst. Bacteriol.">
        <title>Description of the erythromycin-producing bacterium Arthrobacter sp. strain NRRL B-3381 as Aeromicrobium erythreum gen. nov., sp. nov.</title>
        <authorList>
            <person name="Miller E.S."/>
            <person name="Woese C.R."/>
            <person name="Brenner S."/>
        </authorList>
    </citation>
    <scope>NUCLEOTIDE SEQUENCE [LARGE SCALE GENOMIC DNA]</scope>
    <source>
        <strain evidence="2 3">AR18</strain>
    </source>
</reference>
<dbReference type="STRING" id="2041.AERYTH_10995"/>
<dbReference type="EMBL" id="CP011502">
    <property type="protein sequence ID" value="ALX05192.1"/>
    <property type="molecule type" value="Genomic_DNA"/>
</dbReference>
<evidence type="ECO:0000313" key="2">
    <source>
        <dbReference type="EMBL" id="ALX05192.1"/>
    </source>
</evidence>
<evidence type="ECO:0000256" key="1">
    <source>
        <dbReference type="SAM" id="Phobius"/>
    </source>
</evidence>
<dbReference type="PATRIC" id="fig|2041.4.peg.2300"/>
<keyword evidence="1" id="KW-1133">Transmembrane helix</keyword>
<keyword evidence="1" id="KW-0472">Membrane</keyword>
<feature type="transmembrane region" description="Helical" evidence="1">
    <location>
        <begin position="68"/>
        <end position="91"/>
    </location>
</feature>
<dbReference type="KEGG" id="aer:AERYTH_10995"/>
<keyword evidence="3" id="KW-1185">Reference proteome</keyword>
<dbReference type="OrthoDB" id="5126091at2"/>
<dbReference type="RefSeq" id="WP_067858486.1">
    <property type="nucleotide sequence ID" value="NZ_CP011502.1"/>
</dbReference>
<dbReference type="AlphaFoldDB" id="A0A0U3T3F8"/>
<dbReference type="Proteomes" id="UP000067689">
    <property type="component" value="Chromosome"/>
</dbReference>